<gene>
    <name evidence="1" type="ORF">K3G42_010723</name>
</gene>
<dbReference type="Proteomes" id="UP000827872">
    <property type="component" value="Linkage Group LG11"/>
</dbReference>
<evidence type="ECO:0000313" key="2">
    <source>
        <dbReference type="Proteomes" id="UP000827872"/>
    </source>
</evidence>
<organism evidence="1 2">
    <name type="scientific">Sphaerodactylus townsendi</name>
    <dbReference type="NCBI Taxonomy" id="933632"/>
    <lineage>
        <taxon>Eukaryota</taxon>
        <taxon>Metazoa</taxon>
        <taxon>Chordata</taxon>
        <taxon>Craniata</taxon>
        <taxon>Vertebrata</taxon>
        <taxon>Euteleostomi</taxon>
        <taxon>Lepidosauria</taxon>
        <taxon>Squamata</taxon>
        <taxon>Bifurcata</taxon>
        <taxon>Gekkota</taxon>
        <taxon>Sphaerodactylidae</taxon>
        <taxon>Sphaerodactylus</taxon>
    </lineage>
</organism>
<accession>A0ACB8FUY8</accession>
<proteinExistence type="predicted"/>
<evidence type="ECO:0000313" key="1">
    <source>
        <dbReference type="EMBL" id="KAH8010658.1"/>
    </source>
</evidence>
<comment type="caution">
    <text evidence="1">The sequence shown here is derived from an EMBL/GenBank/DDBJ whole genome shotgun (WGS) entry which is preliminary data.</text>
</comment>
<name>A0ACB8FUY8_9SAUR</name>
<keyword evidence="2" id="KW-1185">Reference proteome</keyword>
<protein>
    <submittedName>
        <fullName evidence="1">Uncharacterized protein</fullName>
    </submittedName>
</protein>
<reference evidence="1" key="1">
    <citation type="submission" date="2021-08" db="EMBL/GenBank/DDBJ databases">
        <title>The first chromosome-level gecko genome reveals the dynamic sex chromosomes of Neotropical dwarf geckos (Sphaerodactylidae: Sphaerodactylus).</title>
        <authorList>
            <person name="Pinto B.J."/>
            <person name="Keating S.E."/>
            <person name="Gamble T."/>
        </authorList>
    </citation>
    <scope>NUCLEOTIDE SEQUENCE</scope>
    <source>
        <strain evidence="1">TG3544</strain>
    </source>
</reference>
<dbReference type="EMBL" id="CM037624">
    <property type="protein sequence ID" value="KAH8010658.1"/>
    <property type="molecule type" value="Genomic_DNA"/>
</dbReference>
<sequence length="468" mass="50912">MTRGEKRTTVCNRTGSKAQSVKVIDVQIEMDPSPSGRYDAFCVKDKGRPCGDPPSFPHTVLHGHTGFEMGDELHYICAQGYVTSNKDSAFTLLCHTCGEWFGQVQACVKGETEGHIDYEDNFPDDLSMPIEEQEENNSRETEEKDHKPEKTIVGGTKTQLADGNHIGLKTIYIEQGSKLIYDDEDVHIGPLLVNNGTGATKSTDSKTDESWLDGYPVTQEAMEEGEAEEEGDNIDGSLGMEDDITSDRPNHTGIGKSGSSSLGKDFMPIGEVPSLTYNTDGILGMPVALTPVSAPENVSISNGSENIIRYVPTTPMEFVTQGLASVDTATSLISATLETSSMLSLIDHILLPEEEEMTTLPTQAVTTVPSQNVFSEPSADDLIERDILNYGLGGKLLTTFEPCVGTECSSSDKGAMIAIGVTVLCLLLLAAIFAMWCFRKRQQKTSVYKLNGKDHPGHQLQQIEMQRV</sequence>